<dbReference type="Proteomes" id="UP001177670">
    <property type="component" value="Unassembled WGS sequence"/>
</dbReference>
<dbReference type="EMBL" id="JAHYIQ010000006">
    <property type="protein sequence ID" value="KAK1131662.1"/>
    <property type="molecule type" value="Genomic_DNA"/>
</dbReference>
<evidence type="ECO:0000256" key="1">
    <source>
        <dbReference type="SAM" id="MobiDB-lite"/>
    </source>
</evidence>
<proteinExistence type="predicted"/>
<accession>A0AA40G5U1</accession>
<feature type="compositionally biased region" description="Basic and acidic residues" evidence="1">
    <location>
        <begin position="20"/>
        <end position="34"/>
    </location>
</feature>
<dbReference type="AlphaFoldDB" id="A0AA40G5U1"/>
<feature type="region of interest" description="Disordered" evidence="1">
    <location>
        <begin position="1"/>
        <end position="48"/>
    </location>
</feature>
<reference evidence="2" key="1">
    <citation type="submission" date="2021-10" db="EMBL/GenBank/DDBJ databases">
        <title>Melipona bicolor Genome sequencing and assembly.</title>
        <authorList>
            <person name="Araujo N.S."/>
            <person name="Arias M.C."/>
        </authorList>
    </citation>
    <scope>NUCLEOTIDE SEQUENCE</scope>
    <source>
        <strain evidence="2">USP_2M_L1-L4_2017</strain>
        <tissue evidence="2">Whole body</tissue>
    </source>
</reference>
<feature type="compositionally biased region" description="Basic residues" evidence="1">
    <location>
        <begin position="75"/>
        <end position="86"/>
    </location>
</feature>
<feature type="region of interest" description="Disordered" evidence="1">
    <location>
        <begin position="73"/>
        <end position="132"/>
    </location>
</feature>
<organism evidence="2 3">
    <name type="scientific">Melipona bicolor</name>
    <dbReference type="NCBI Taxonomy" id="60889"/>
    <lineage>
        <taxon>Eukaryota</taxon>
        <taxon>Metazoa</taxon>
        <taxon>Ecdysozoa</taxon>
        <taxon>Arthropoda</taxon>
        <taxon>Hexapoda</taxon>
        <taxon>Insecta</taxon>
        <taxon>Pterygota</taxon>
        <taxon>Neoptera</taxon>
        <taxon>Endopterygota</taxon>
        <taxon>Hymenoptera</taxon>
        <taxon>Apocrita</taxon>
        <taxon>Aculeata</taxon>
        <taxon>Apoidea</taxon>
        <taxon>Anthophila</taxon>
        <taxon>Apidae</taxon>
        <taxon>Melipona</taxon>
    </lineage>
</organism>
<sequence>MARKSPTDNPDGARWLRGNRSVDSKIVKGSKREPAASPRETTSRAGPAAACSPLFSGYLRATFDIIREREEAVAKRRGGGRNKRRPLVLSSSRSRLLQETQKRQTPTGRRMKREMKRASWPALEEKEGGKGQRGRAVLLTSARYHNVLATIYNMVHRGKTASVRTSVTEGQPDTKRALCFECLAPD</sequence>
<keyword evidence="3" id="KW-1185">Reference proteome</keyword>
<gene>
    <name evidence="2" type="ORF">K0M31_017952</name>
</gene>
<feature type="compositionally biased region" description="Low complexity" evidence="1">
    <location>
        <begin position="87"/>
        <end position="97"/>
    </location>
</feature>
<evidence type="ECO:0000313" key="2">
    <source>
        <dbReference type="EMBL" id="KAK1131662.1"/>
    </source>
</evidence>
<name>A0AA40G5U1_9HYME</name>
<evidence type="ECO:0000313" key="3">
    <source>
        <dbReference type="Proteomes" id="UP001177670"/>
    </source>
</evidence>
<comment type="caution">
    <text evidence="2">The sequence shown here is derived from an EMBL/GenBank/DDBJ whole genome shotgun (WGS) entry which is preliminary data.</text>
</comment>
<protein>
    <submittedName>
        <fullName evidence="2">Uncharacterized protein</fullName>
    </submittedName>
</protein>